<dbReference type="Proteomes" id="UP000807353">
    <property type="component" value="Unassembled WGS sequence"/>
</dbReference>
<gene>
    <name evidence="2" type="ORF">BDZ94DRAFT_1234763</name>
</gene>
<reference evidence="2" key="1">
    <citation type="submission" date="2020-11" db="EMBL/GenBank/DDBJ databases">
        <authorList>
            <consortium name="DOE Joint Genome Institute"/>
            <person name="Ahrendt S."/>
            <person name="Riley R."/>
            <person name="Andreopoulos W."/>
            <person name="Labutti K."/>
            <person name="Pangilinan J."/>
            <person name="Ruiz-Duenas F.J."/>
            <person name="Barrasa J.M."/>
            <person name="Sanchez-Garcia M."/>
            <person name="Camarero S."/>
            <person name="Miyauchi S."/>
            <person name="Serrano A."/>
            <person name="Linde D."/>
            <person name="Babiker R."/>
            <person name="Drula E."/>
            <person name="Ayuso-Fernandez I."/>
            <person name="Pacheco R."/>
            <person name="Padilla G."/>
            <person name="Ferreira P."/>
            <person name="Barriuso J."/>
            <person name="Kellner H."/>
            <person name="Castanera R."/>
            <person name="Alfaro M."/>
            <person name="Ramirez L."/>
            <person name="Pisabarro A.G."/>
            <person name="Kuo A."/>
            <person name="Tritt A."/>
            <person name="Lipzen A."/>
            <person name="He G."/>
            <person name="Yan M."/>
            <person name="Ng V."/>
            <person name="Cullen D."/>
            <person name="Martin F."/>
            <person name="Rosso M.-N."/>
            <person name="Henrissat B."/>
            <person name="Hibbett D."/>
            <person name="Martinez A.T."/>
            <person name="Grigoriev I.V."/>
        </authorList>
    </citation>
    <scope>NUCLEOTIDE SEQUENCE</scope>
    <source>
        <strain evidence="2">CBS 247.69</strain>
    </source>
</reference>
<evidence type="ECO:0000313" key="2">
    <source>
        <dbReference type="EMBL" id="KAF9465365.1"/>
    </source>
</evidence>
<keyword evidence="1" id="KW-0732">Signal</keyword>
<accession>A0A9P5YCW8</accession>
<dbReference type="AlphaFoldDB" id="A0A9P5YCW8"/>
<name>A0A9P5YCW8_9AGAR</name>
<proteinExistence type="predicted"/>
<comment type="caution">
    <text evidence="2">The sequence shown here is derived from an EMBL/GenBank/DDBJ whole genome shotgun (WGS) entry which is preliminary data.</text>
</comment>
<evidence type="ECO:0000256" key="1">
    <source>
        <dbReference type="SAM" id="SignalP"/>
    </source>
</evidence>
<feature type="chain" id="PRO_5040252685" evidence="1">
    <location>
        <begin position="20"/>
        <end position="122"/>
    </location>
</feature>
<dbReference type="EMBL" id="MU150248">
    <property type="protein sequence ID" value="KAF9465365.1"/>
    <property type="molecule type" value="Genomic_DNA"/>
</dbReference>
<feature type="signal peptide" evidence="1">
    <location>
        <begin position="1"/>
        <end position="19"/>
    </location>
</feature>
<evidence type="ECO:0000313" key="3">
    <source>
        <dbReference type="Proteomes" id="UP000807353"/>
    </source>
</evidence>
<sequence length="122" mass="13283">MKFSTALVALAATVVPALSAPAAEAAVEAHEEVKRDFSFYICEQAEWHGRCNTIYPPWNVCQPFSATGLSGYQAFGPASGVTCLWYTGGSCTGTQSDYVTYPGWSTVPGFWQFNTASYKCWN</sequence>
<protein>
    <submittedName>
        <fullName evidence="2">Uncharacterized protein</fullName>
    </submittedName>
</protein>
<keyword evidence="3" id="KW-1185">Reference proteome</keyword>
<organism evidence="2 3">
    <name type="scientific">Collybia nuda</name>
    <dbReference type="NCBI Taxonomy" id="64659"/>
    <lineage>
        <taxon>Eukaryota</taxon>
        <taxon>Fungi</taxon>
        <taxon>Dikarya</taxon>
        <taxon>Basidiomycota</taxon>
        <taxon>Agaricomycotina</taxon>
        <taxon>Agaricomycetes</taxon>
        <taxon>Agaricomycetidae</taxon>
        <taxon>Agaricales</taxon>
        <taxon>Tricholomatineae</taxon>
        <taxon>Clitocybaceae</taxon>
        <taxon>Collybia</taxon>
    </lineage>
</organism>
<dbReference type="OrthoDB" id="2972631at2759"/>